<evidence type="ECO:0000256" key="6">
    <source>
        <dbReference type="ARBA" id="ARBA00023239"/>
    </source>
</evidence>
<dbReference type="Gene3D" id="3.20.20.70">
    <property type="entry name" value="Aldolase class I"/>
    <property type="match status" value="1"/>
</dbReference>
<feature type="binding site" evidence="9 11">
    <location>
        <position position="32"/>
    </location>
    <ligand>
        <name>substrate</name>
    </ligand>
</feature>
<evidence type="ECO:0000256" key="10">
    <source>
        <dbReference type="PIRSR" id="PIRSR614732-1"/>
    </source>
</evidence>
<dbReference type="SMART" id="SM00934">
    <property type="entry name" value="OMPdecase"/>
    <property type="match status" value="1"/>
</dbReference>
<dbReference type="Proteomes" id="UP000424468">
    <property type="component" value="Chromosome"/>
</dbReference>
<dbReference type="EMBL" id="CP046276">
    <property type="protein sequence ID" value="QGS52047.1"/>
    <property type="molecule type" value="Genomic_DNA"/>
</dbReference>
<dbReference type="SUPFAM" id="SSF51366">
    <property type="entry name" value="Ribulose-phoshate binding barrel"/>
    <property type="match status" value="1"/>
</dbReference>
<dbReference type="PANTHER" id="PTHR32119:SF2">
    <property type="entry name" value="OROTIDINE 5'-PHOSPHATE DECARBOXYLASE"/>
    <property type="match status" value="1"/>
</dbReference>
<dbReference type="KEGG" id="stab:STABA_v1c06880"/>
<reference evidence="14 15" key="1">
    <citation type="submission" date="2019-11" db="EMBL/GenBank/DDBJ databases">
        <title>Complete genome sequence of Spiroplasma tabanidicola TAUS-1 (DSM 22603).</title>
        <authorList>
            <person name="Huang C.-T."/>
            <person name="Lin Y.-C."/>
            <person name="Kuo C.-H."/>
        </authorList>
    </citation>
    <scope>NUCLEOTIDE SEQUENCE [LARGE SCALE GENOMIC DNA]</scope>
    <source>
        <strain evidence="14 15">TAUS-1</strain>
    </source>
</reference>
<gene>
    <name evidence="9 14" type="primary">pyrF</name>
    <name evidence="14" type="ORF">STABA_v1c06880</name>
</gene>
<keyword evidence="15" id="KW-1185">Reference proteome</keyword>
<dbReference type="InterPro" id="IPR013785">
    <property type="entry name" value="Aldolase_TIM"/>
</dbReference>
<protein>
    <recommendedName>
        <fullName evidence="9">Orotidine 5'-phosphate decarboxylase</fullName>
        <ecNumber evidence="9">4.1.1.23</ecNumber>
    </recommendedName>
    <alternativeName>
        <fullName evidence="9">OMP decarboxylase</fullName>
        <shortName evidence="9">OMPDCase</shortName>
        <shortName evidence="9">OMPdecase</shortName>
    </alternativeName>
</protein>
<evidence type="ECO:0000256" key="9">
    <source>
        <dbReference type="HAMAP-Rule" id="MF_01200"/>
    </source>
</evidence>
<evidence type="ECO:0000313" key="15">
    <source>
        <dbReference type="Proteomes" id="UP000424468"/>
    </source>
</evidence>
<dbReference type="InterPro" id="IPR018089">
    <property type="entry name" value="OMPdecase_AS"/>
</dbReference>
<feature type="binding site" evidence="9 11">
    <location>
        <position position="180"/>
    </location>
    <ligand>
        <name>substrate</name>
    </ligand>
</feature>
<dbReference type="UniPathway" id="UPA00070">
    <property type="reaction ID" value="UER00120"/>
</dbReference>
<dbReference type="OrthoDB" id="9806203at2"/>
<comment type="subunit">
    <text evidence="3 9">Homodimer.</text>
</comment>
<feature type="domain" description="Orotidine 5'-phosphate decarboxylase" evidence="13">
    <location>
        <begin position="4"/>
        <end position="224"/>
    </location>
</feature>
<dbReference type="InterPro" id="IPR047596">
    <property type="entry name" value="OMPdecase_bac"/>
</dbReference>
<feature type="binding site" evidence="9 11">
    <location>
        <position position="10"/>
    </location>
    <ligand>
        <name>substrate</name>
    </ligand>
</feature>
<feature type="binding site" evidence="9 11">
    <location>
        <position position="188"/>
    </location>
    <ligand>
        <name>substrate</name>
    </ligand>
</feature>
<evidence type="ECO:0000256" key="1">
    <source>
        <dbReference type="ARBA" id="ARBA00002356"/>
    </source>
</evidence>
<feature type="binding site" evidence="9 11">
    <location>
        <position position="208"/>
    </location>
    <ligand>
        <name>substrate</name>
    </ligand>
</feature>
<dbReference type="CDD" id="cd04725">
    <property type="entry name" value="OMP_decarboxylase_like"/>
    <property type="match status" value="1"/>
</dbReference>
<feature type="active site" description="Proton donor" evidence="9">
    <location>
        <position position="61"/>
    </location>
</feature>
<evidence type="ECO:0000256" key="4">
    <source>
        <dbReference type="ARBA" id="ARBA00022793"/>
    </source>
</evidence>
<sequence>MNTTPIIALDFSDYKEVKEFLKKMKKERLFLKIGMELFYKYGPRIIKKMIKKNHDIFIDLKLHDIPNTVYKAIKNVLLLKPKIVTVHAFGGAKMLEVTYQAKKELNSDTKILAITCLTSLDDNALKNELNISTNTQETALNLAKLANVNCIDGVVCSVYEVENIKKYICKDFICLTPGIRNEFNNQDQKRVATVLQAKASGSNYIVVGREITKSKDPYQTYLNIKKEWQNG</sequence>
<evidence type="ECO:0000256" key="8">
    <source>
        <dbReference type="ARBA" id="ARBA00061012"/>
    </source>
</evidence>
<dbReference type="GO" id="GO:0006207">
    <property type="term" value="P:'de novo' pyrimidine nucleobase biosynthetic process"/>
    <property type="evidence" value="ECO:0007669"/>
    <property type="project" value="InterPro"/>
</dbReference>
<dbReference type="HAMAP" id="MF_01200_B">
    <property type="entry name" value="OMPdecase_type1_B"/>
    <property type="match status" value="1"/>
</dbReference>
<feature type="binding site" evidence="9">
    <location>
        <begin position="59"/>
        <end position="68"/>
    </location>
    <ligand>
        <name>substrate</name>
    </ligand>
</feature>
<keyword evidence="4 9" id="KW-0210">Decarboxylase</keyword>
<dbReference type="PANTHER" id="PTHR32119">
    <property type="entry name" value="OROTIDINE 5'-PHOSPHATE DECARBOXYLASE"/>
    <property type="match status" value="1"/>
</dbReference>
<evidence type="ECO:0000256" key="7">
    <source>
        <dbReference type="ARBA" id="ARBA00049157"/>
    </source>
</evidence>
<feature type="binding site" evidence="9 11">
    <location>
        <position position="118"/>
    </location>
    <ligand>
        <name>substrate</name>
    </ligand>
</feature>
<comment type="similarity">
    <text evidence="8 9">Belongs to the OMP decarboxylase family. Type 1 subfamily.</text>
</comment>
<dbReference type="NCBIfam" id="TIGR01740">
    <property type="entry name" value="pyrF"/>
    <property type="match status" value="1"/>
</dbReference>
<feature type="active site" description="For OMPdecase activity" evidence="10">
    <location>
        <position position="61"/>
    </location>
</feature>
<dbReference type="AlphaFoldDB" id="A0A6I6C5C3"/>
<dbReference type="GO" id="GO:0004590">
    <property type="term" value="F:orotidine-5'-phosphate decarboxylase activity"/>
    <property type="evidence" value="ECO:0007669"/>
    <property type="project" value="UniProtKB-UniRule"/>
</dbReference>
<dbReference type="PROSITE" id="PS00156">
    <property type="entry name" value="OMPDECASE"/>
    <property type="match status" value="1"/>
</dbReference>
<keyword evidence="5 9" id="KW-0665">Pyrimidine biosynthesis</keyword>
<dbReference type="GO" id="GO:0005829">
    <property type="term" value="C:cytosol"/>
    <property type="evidence" value="ECO:0007669"/>
    <property type="project" value="TreeGrafter"/>
</dbReference>
<dbReference type="NCBIfam" id="NF001273">
    <property type="entry name" value="PRK00230.1"/>
    <property type="match status" value="1"/>
</dbReference>
<comment type="catalytic activity">
    <reaction evidence="7 9 12">
        <text>orotidine 5'-phosphate + H(+) = UMP + CO2</text>
        <dbReference type="Rhea" id="RHEA:11596"/>
        <dbReference type="ChEBI" id="CHEBI:15378"/>
        <dbReference type="ChEBI" id="CHEBI:16526"/>
        <dbReference type="ChEBI" id="CHEBI:57538"/>
        <dbReference type="ChEBI" id="CHEBI:57865"/>
        <dbReference type="EC" id="4.1.1.23"/>
    </reaction>
</comment>
<feature type="active site" description="For OMPdecase activity" evidence="10">
    <location>
        <position position="64"/>
    </location>
</feature>
<name>A0A6I6C5C3_9MOLU</name>
<dbReference type="Pfam" id="PF00215">
    <property type="entry name" value="OMPdecase"/>
    <property type="match status" value="1"/>
</dbReference>
<evidence type="ECO:0000256" key="3">
    <source>
        <dbReference type="ARBA" id="ARBA00011738"/>
    </source>
</evidence>
<evidence type="ECO:0000256" key="5">
    <source>
        <dbReference type="ARBA" id="ARBA00022975"/>
    </source>
</evidence>
<dbReference type="RefSeq" id="WP_156006617.1">
    <property type="nucleotide sequence ID" value="NZ_CP046276.1"/>
</dbReference>
<dbReference type="InterPro" id="IPR014732">
    <property type="entry name" value="OMPdecase"/>
</dbReference>
<comment type="function">
    <text evidence="1 9">Catalyzes the decarboxylation of orotidine 5'-monophosphate (OMP) to uridine 5'-monophosphate (UMP).</text>
</comment>
<dbReference type="InterPro" id="IPR011060">
    <property type="entry name" value="RibuloseP-bd_barrel"/>
</dbReference>
<dbReference type="FunFam" id="3.20.20.70:FF:000015">
    <property type="entry name" value="Orotidine 5'-phosphate decarboxylase"/>
    <property type="match status" value="1"/>
</dbReference>
<evidence type="ECO:0000259" key="13">
    <source>
        <dbReference type="SMART" id="SM00934"/>
    </source>
</evidence>
<keyword evidence="6 9" id="KW-0456">Lyase</keyword>
<evidence type="ECO:0000256" key="11">
    <source>
        <dbReference type="PIRSR" id="PIRSR614732-2"/>
    </source>
</evidence>
<feature type="binding site" evidence="9 11">
    <location>
        <position position="209"/>
    </location>
    <ligand>
        <name>substrate</name>
    </ligand>
</feature>
<evidence type="ECO:0000256" key="2">
    <source>
        <dbReference type="ARBA" id="ARBA00004861"/>
    </source>
</evidence>
<dbReference type="EC" id="4.1.1.23" evidence="9"/>
<organism evidence="14 15">
    <name type="scientific">Spiroplasma tabanidicola</name>
    <dbReference type="NCBI Taxonomy" id="324079"/>
    <lineage>
        <taxon>Bacteria</taxon>
        <taxon>Bacillati</taxon>
        <taxon>Mycoplasmatota</taxon>
        <taxon>Mollicutes</taxon>
        <taxon>Entomoplasmatales</taxon>
        <taxon>Spiroplasmataceae</taxon>
        <taxon>Spiroplasma</taxon>
    </lineage>
</organism>
<dbReference type="GO" id="GO:0044205">
    <property type="term" value="P:'de novo' UMP biosynthetic process"/>
    <property type="evidence" value="ECO:0007669"/>
    <property type="project" value="UniProtKB-UniRule"/>
</dbReference>
<accession>A0A6I6C5C3</accession>
<dbReference type="InterPro" id="IPR001754">
    <property type="entry name" value="OMPdeCOase_dom"/>
</dbReference>
<evidence type="ECO:0000313" key="14">
    <source>
        <dbReference type="EMBL" id="QGS52047.1"/>
    </source>
</evidence>
<proteinExistence type="inferred from homology"/>
<feature type="active site" description="For OMPdecase activity" evidence="10">
    <location>
        <position position="59"/>
    </location>
</feature>
<evidence type="ECO:0000256" key="12">
    <source>
        <dbReference type="RuleBase" id="RU000512"/>
    </source>
</evidence>
<comment type="pathway">
    <text evidence="2 9 12">Pyrimidine metabolism; UMP biosynthesis via de novo pathway; UMP from orotate: step 2/2.</text>
</comment>